<evidence type="ECO:0000313" key="3">
    <source>
        <dbReference type="Proteomes" id="UP000607397"/>
    </source>
</evidence>
<feature type="region of interest" description="Disordered" evidence="1">
    <location>
        <begin position="185"/>
        <end position="224"/>
    </location>
</feature>
<dbReference type="Proteomes" id="UP000607397">
    <property type="component" value="Unassembled WGS sequence"/>
</dbReference>
<feature type="region of interest" description="Disordered" evidence="1">
    <location>
        <begin position="136"/>
        <end position="164"/>
    </location>
</feature>
<evidence type="ECO:0000313" key="2">
    <source>
        <dbReference type="EMBL" id="NCJ08418.1"/>
    </source>
</evidence>
<comment type="caution">
    <text evidence="2">The sequence shown here is derived from an EMBL/GenBank/DDBJ whole genome shotgun (WGS) entry which is preliminary data.</text>
</comment>
<name>A0A8K2A0V6_9CYAN</name>
<gene>
    <name evidence="2" type="ORF">GS597_18270</name>
</gene>
<dbReference type="RefSeq" id="WP_161826888.1">
    <property type="nucleotide sequence ID" value="NZ_WVIC01000051.1"/>
</dbReference>
<organism evidence="2 3">
    <name type="scientific">Petrachloros mirabilis ULC683</name>
    <dbReference type="NCBI Taxonomy" id="2781853"/>
    <lineage>
        <taxon>Bacteria</taxon>
        <taxon>Bacillati</taxon>
        <taxon>Cyanobacteriota</taxon>
        <taxon>Cyanophyceae</taxon>
        <taxon>Synechococcales</taxon>
        <taxon>Petrachlorosaceae</taxon>
        <taxon>Petrachloros</taxon>
        <taxon>Petrachloros mirabilis</taxon>
    </lineage>
</organism>
<dbReference type="AlphaFoldDB" id="A0A8K2A0V6"/>
<keyword evidence="3" id="KW-1185">Reference proteome</keyword>
<evidence type="ECO:0000256" key="1">
    <source>
        <dbReference type="SAM" id="MobiDB-lite"/>
    </source>
</evidence>
<reference evidence="2" key="1">
    <citation type="submission" date="2019-12" db="EMBL/GenBank/DDBJ databases">
        <title>High-Quality draft genome sequences of three cyanobacteria isolated from the limestone walls of the Old Cathedral of Coimbra.</title>
        <authorList>
            <person name="Tiago I."/>
            <person name="Soares F."/>
            <person name="Portugal A."/>
        </authorList>
    </citation>
    <scope>NUCLEOTIDE SEQUENCE [LARGE SCALE GENOMIC DNA]</scope>
    <source>
        <strain evidence="2">C</strain>
    </source>
</reference>
<protein>
    <submittedName>
        <fullName evidence="2">Uncharacterized protein</fullName>
    </submittedName>
</protein>
<proteinExistence type="predicted"/>
<sequence>MTNWQFLIQKAEDQDWLPLESPSFEILEGRYQLVAMTHAPQQPVQVQIRYWDDQQDCPQAQLQQRLQYADAQGALNLLPSTYLGTGIWAIHCQLVGTPPDAASAPTHTLEMQVLPQDEIIEFADWEYLEAHRPIPHFSEQGHQMKATDRLPDTAPSLTSNLAQGDPSAHLILGVENLIRDRSLNESDHPISEEPPSPPMSLHDRPTLTDTPRPLEGDLPAPPKLTPELPSFSANIAPLPLRLSIGFRLPPDLGVSHTVLETLGSIPQLPELPKLNPDLITPMDPSVVAARNIALQISAQAHKTLNQAAINQAFQALPLKNRFWQTLNQLATSDASPDASTFQSNVTV</sequence>
<accession>A0A8K2A0V6</accession>
<dbReference type="EMBL" id="WVIC01000051">
    <property type="protein sequence ID" value="NCJ08418.1"/>
    <property type="molecule type" value="Genomic_DNA"/>
</dbReference>